<gene>
    <name evidence="1" type="ORF">AABB29_20380</name>
</gene>
<keyword evidence="1" id="KW-0614">Plasmid</keyword>
<keyword evidence="2" id="KW-1185">Reference proteome</keyword>
<accession>A0ABZ2V9V0</accession>
<proteinExistence type="predicted"/>
<dbReference type="Proteomes" id="UP001440612">
    <property type="component" value="Plasmid pBS5-3-2"/>
</dbReference>
<dbReference type="RefSeq" id="WP_341369198.1">
    <property type="nucleotide sequence ID" value="NZ_CP150953.2"/>
</dbReference>
<organism evidence="1 2">
    <name type="scientific">Yoonia phaeophyticola</name>
    <dbReference type="NCBI Taxonomy" id="3137369"/>
    <lineage>
        <taxon>Bacteria</taxon>
        <taxon>Pseudomonadati</taxon>
        <taxon>Pseudomonadota</taxon>
        <taxon>Alphaproteobacteria</taxon>
        <taxon>Rhodobacterales</taxon>
        <taxon>Paracoccaceae</taxon>
        <taxon>Yoonia</taxon>
    </lineage>
</organism>
<protein>
    <submittedName>
        <fullName evidence="1">Uncharacterized protein</fullName>
    </submittedName>
</protein>
<sequence length="221" mass="24908">MTDKKPTSGSIVFRQEDGATSPPIYVSDIGKGALLAAPFRECAHRVDLISHADENVLGWKNGLPWQNPSLAEQVAENVPIYDVPDDGYDDDDQSALYQRLIGIAQMLEWGFRLAVGAKPEHHDPSILHAHRNIDDDLYVLEAEGRLLRDAVRRAPQNERAALIDDWMSDAERSFVGYHLEFMALGVMLDSFAGYEDVNRLDQELARYDAIWEMETENARPV</sequence>
<dbReference type="EMBL" id="CP150953">
    <property type="protein sequence ID" value="WZC51103.1"/>
    <property type="molecule type" value="Genomic_DNA"/>
</dbReference>
<geneLocation type="plasmid" evidence="1 2">
    <name>pBS5-3-2</name>
</geneLocation>
<name>A0ABZ2V9V0_9RHOB</name>
<evidence type="ECO:0000313" key="1">
    <source>
        <dbReference type="EMBL" id="WZC51103.1"/>
    </source>
</evidence>
<reference evidence="2" key="1">
    <citation type="submission" date="2024-04" db="EMBL/GenBank/DDBJ databases">
        <title>Phylogenomic analyses of a clade within the roseobacter group suggest taxonomic reassignments of species of the genera Aestuariivita, Citreicella, Loktanella, Nautella, Pelagibaca, Ruegeria, Thalassobius, Thiobacimonas and Tropicibacter, and the proposal o.</title>
        <authorList>
            <person name="Jeon C.O."/>
        </authorList>
    </citation>
    <scope>NUCLEOTIDE SEQUENCE [LARGE SCALE GENOMIC DNA]</scope>
    <source>
        <strain evidence="2">BS5-3</strain>
        <plasmid evidence="2">pBS5-3-2</plasmid>
    </source>
</reference>
<evidence type="ECO:0000313" key="2">
    <source>
        <dbReference type="Proteomes" id="UP001440612"/>
    </source>
</evidence>